<dbReference type="EMBL" id="BTSX01000005">
    <property type="protein sequence ID" value="GMT02184.1"/>
    <property type="molecule type" value="Genomic_DNA"/>
</dbReference>
<organism evidence="1 2">
    <name type="scientific">Pristionchus entomophagus</name>
    <dbReference type="NCBI Taxonomy" id="358040"/>
    <lineage>
        <taxon>Eukaryota</taxon>
        <taxon>Metazoa</taxon>
        <taxon>Ecdysozoa</taxon>
        <taxon>Nematoda</taxon>
        <taxon>Chromadorea</taxon>
        <taxon>Rhabditida</taxon>
        <taxon>Rhabditina</taxon>
        <taxon>Diplogasteromorpha</taxon>
        <taxon>Diplogasteroidea</taxon>
        <taxon>Neodiplogasteridae</taxon>
        <taxon>Pristionchus</taxon>
    </lineage>
</organism>
<dbReference type="AlphaFoldDB" id="A0AAV5U7S9"/>
<reference evidence="1" key="1">
    <citation type="submission" date="2023-10" db="EMBL/GenBank/DDBJ databases">
        <title>Genome assembly of Pristionchus species.</title>
        <authorList>
            <person name="Yoshida K."/>
            <person name="Sommer R.J."/>
        </authorList>
    </citation>
    <scope>NUCLEOTIDE SEQUENCE</scope>
    <source>
        <strain evidence="1">RS0144</strain>
    </source>
</reference>
<comment type="caution">
    <text evidence="1">The sequence shown here is derived from an EMBL/GenBank/DDBJ whole genome shotgun (WGS) entry which is preliminary data.</text>
</comment>
<gene>
    <name evidence="1" type="ORF">PENTCL1PPCAC_24358</name>
</gene>
<protein>
    <recommendedName>
        <fullName evidence="3">Ribosomal protein</fullName>
    </recommendedName>
</protein>
<name>A0AAV5U7S9_9BILA</name>
<dbReference type="Proteomes" id="UP001432027">
    <property type="component" value="Unassembled WGS sequence"/>
</dbReference>
<proteinExistence type="predicted"/>
<evidence type="ECO:0000313" key="1">
    <source>
        <dbReference type="EMBL" id="GMT02184.1"/>
    </source>
</evidence>
<keyword evidence="2" id="KW-1185">Reference proteome</keyword>
<accession>A0AAV5U7S9</accession>
<evidence type="ECO:0008006" key="3">
    <source>
        <dbReference type="Google" id="ProtNLM"/>
    </source>
</evidence>
<evidence type="ECO:0000313" key="2">
    <source>
        <dbReference type="Proteomes" id="UP001432027"/>
    </source>
</evidence>
<sequence>MSTRMRAALYATVCENARRITDSNTRLALSETTCGYKCPSTRRVPDWRCELVPVGHLHYLRHWYRLMGVQEYRKKSVGEKSASIG</sequence>